<reference evidence="1" key="1">
    <citation type="submission" date="2017-02" db="UniProtKB">
        <authorList>
            <consortium name="WormBaseParasite"/>
        </authorList>
    </citation>
    <scope>IDENTIFICATION</scope>
</reference>
<protein>
    <submittedName>
        <fullName evidence="1">NUDIX hydrolase</fullName>
    </submittedName>
</protein>
<name>A0A0R3TFY6_RODNA</name>
<sequence length="75" mass="8649">LGKLNGIQASHDTLEFAHTRTDYCLVDTQLLISRHRESEVNAFRWLPSIKSMPYVLAKFIDLKLNLWKYGLTTAV</sequence>
<dbReference type="WBParaSite" id="HNAJ_0000597701-mRNA-1">
    <property type="protein sequence ID" value="HNAJ_0000597701-mRNA-1"/>
    <property type="gene ID" value="HNAJ_0000597701"/>
</dbReference>
<evidence type="ECO:0000313" key="1">
    <source>
        <dbReference type="WBParaSite" id="HNAJ_0000597701-mRNA-1"/>
    </source>
</evidence>
<accession>A0A0R3TFY6</accession>
<proteinExistence type="predicted"/>
<dbReference type="AlphaFoldDB" id="A0A0R3TFY6"/>
<organism evidence="1">
    <name type="scientific">Rodentolepis nana</name>
    <name type="common">Dwarf tapeworm</name>
    <name type="synonym">Hymenolepis nana</name>
    <dbReference type="NCBI Taxonomy" id="102285"/>
    <lineage>
        <taxon>Eukaryota</taxon>
        <taxon>Metazoa</taxon>
        <taxon>Spiralia</taxon>
        <taxon>Lophotrochozoa</taxon>
        <taxon>Platyhelminthes</taxon>
        <taxon>Cestoda</taxon>
        <taxon>Eucestoda</taxon>
        <taxon>Cyclophyllidea</taxon>
        <taxon>Hymenolepididae</taxon>
        <taxon>Rodentolepis</taxon>
    </lineage>
</organism>